<dbReference type="CDD" id="cd00038">
    <property type="entry name" value="CAP_ED"/>
    <property type="match status" value="4"/>
</dbReference>
<dbReference type="GO" id="GO:0003700">
    <property type="term" value="F:DNA-binding transcription factor activity"/>
    <property type="evidence" value="ECO:0007669"/>
    <property type="project" value="TreeGrafter"/>
</dbReference>
<sequence>MDTSKSTRAESGAQPATSGLVDPGENARTPPQAHSASHPAADESLSDSECATFAVVAENADVDMSESDKKQPTCTSFPRVAAETAQGHAAVPGEELVDASDSIRCEHRAPTNDAEPCAQYAEILEDLESLVLHRGRAQQLEESEAFEALARCQGDSIFFRGFDEAELHLLARLAPVVGLAEGELLSSSGDAASFVGVLAAGKVDVMRRQDLVGEVFSGDLLGEGGFFSGTDRGVDLISGSGGCLLLILAFDDIEDIHLEFPDLGLKLLRSFAASALCTLDRVRIQAYPKDGYSRGRSTIVTSSTEIMMAQVNDAYRVRQGLGWGLSTEDIEVLVEKMHYMRLEPGEPIQQQGGPATGFWFVLDGMLGEDREGLEIRYLKRGDLHGGESYLLRDGSSPPVHPAAVTAVEPSTVAVLPYSYLDMLREGQRLAVWRFLIEAGRQMLERHRGSMAGPHQEAGPAVDLPPGLTPVISPLLSADERSPEMLRQAEAVQHLDYCRQYNELWTGLTRGDILDLARWFKVLHVLEGDKIARVGEAVTFVGVVTTGFALEEDEDGAQHRVPGSLFGESELFCAGVRQHSIIAGSDGTSVACLEHAALEAMNMELPALARKLMGIFARIAMHRADSISRGMTDEEWLQPVTGTSVQQNATQRLLVDHACGFSDKEIMAVNACLKFVEVKAEEEVIGHGTTCQCLCMVVAGKLAKYADGKQSACLGHYEPGDIFGEHAVIAQPWHPLPLSGHTVTATSMTPCALIAVLTPEALITLNEGYPSALTKLMTMAVKKSMETLRSRTQEIIQQKGRKPQKQKKRATFAAAAQTTLQSEKASQLVKRVAGLEAQADLHKAYTSQFGLRLRTRGLAVGASASSMMAVLGRGGCSELQLARILMEFQEINESFRGFSAKECGVLAARMAMVEIPAGDFVQMEGDPCTCVLLVVQGALHTHHGKGGVKTHVTPCGAIHGAAGLFKPGTRTTDVYSSPDKGVTVLVLFFDQIAVLERSHPATCVKLHRAIGRSALHDLRLHLPVVAVQGDSVPAGHCEEGMLNNWQMTKFSWMEKQEMVTPVHRAARDAGMPGLGELDATDLGVTPAQTRAADGRKILHSDTSAVEDGLGEEGCAGGAVCTLMHTCESFAFEKDQYLIHRGQVGTGCIFLLSGQVVAVDLQPQGRSRRDEGQSPPTFFFQGCSRGGGALDLHNTTPRHPVGFRAHDSGTALFFSMSKVMRQVDAYPELVLKLLCACSEQVTGISRETFTRPNLASFRQHDEGNRPKRDWRDFDVKQDMDVAARQEQIRTVAAALSAAQVEQIRTVAAALSAAQRTGRYWHGLRGQEMDVLARVAAVREGFKAGEVVYERGQAGGGLTPGFVVVVARGSAWIVPPACNAAEAVARLDAEWTSHGGVCFDMARPVEAEAGGVLAERQSLSKRHETLQKMDRDAPLLGFGAARVLELLQSSASQTKPGGPDMSLPVEVKAGDLLGPAFYPMLLQAGVRIVAASTDLMVAALPLQHIEDASHHHPALKLLPITITRMVVGGAVLVKREYGGDMIMQERLPTKRVTKDKIHRLLLEAHKKPRALYTGLAAGVTNKDLLDLSGHIYISEFSAGQQ</sequence>
<dbReference type="SMART" id="SM00100">
    <property type="entry name" value="cNMP"/>
    <property type="match status" value="5"/>
</dbReference>
<feature type="compositionally biased region" description="Low complexity" evidence="1">
    <location>
        <begin position="30"/>
        <end position="39"/>
    </location>
</feature>
<evidence type="ECO:0000259" key="2">
    <source>
        <dbReference type="PROSITE" id="PS50042"/>
    </source>
</evidence>
<feature type="domain" description="Cyclic nucleotide-binding" evidence="2">
    <location>
        <begin position="321"/>
        <end position="423"/>
    </location>
</feature>
<evidence type="ECO:0000256" key="1">
    <source>
        <dbReference type="SAM" id="MobiDB-lite"/>
    </source>
</evidence>
<dbReference type="SUPFAM" id="SSF51206">
    <property type="entry name" value="cAMP-binding domain-like"/>
    <property type="match status" value="6"/>
</dbReference>
<dbReference type="Gene3D" id="2.60.120.10">
    <property type="entry name" value="Jelly Rolls"/>
    <property type="match status" value="6"/>
</dbReference>
<dbReference type="InterPro" id="IPR000595">
    <property type="entry name" value="cNMP-bd_dom"/>
</dbReference>
<feature type="non-terminal residue" evidence="3">
    <location>
        <position position="1598"/>
    </location>
</feature>
<comment type="caution">
    <text evidence="3">The sequence shown here is derived from an EMBL/GenBank/DDBJ whole genome shotgun (WGS) entry which is preliminary data.</text>
</comment>
<dbReference type="InterPro" id="IPR018490">
    <property type="entry name" value="cNMP-bd_dom_sf"/>
</dbReference>
<gene>
    <name evidence="3" type="ORF">CYMTET_22377</name>
</gene>
<dbReference type="Proteomes" id="UP001190700">
    <property type="component" value="Unassembled WGS sequence"/>
</dbReference>
<dbReference type="PANTHER" id="PTHR24567:SF26">
    <property type="entry name" value="REGULATORY PROTEIN YEIL"/>
    <property type="match status" value="1"/>
</dbReference>
<feature type="region of interest" description="Disordered" evidence="1">
    <location>
        <begin position="1"/>
        <end position="48"/>
    </location>
</feature>
<dbReference type="PANTHER" id="PTHR24567">
    <property type="entry name" value="CRP FAMILY TRANSCRIPTIONAL REGULATORY PROTEIN"/>
    <property type="match status" value="1"/>
</dbReference>
<dbReference type="GO" id="GO:0005829">
    <property type="term" value="C:cytosol"/>
    <property type="evidence" value="ECO:0007669"/>
    <property type="project" value="TreeGrafter"/>
</dbReference>
<reference evidence="3 4" key="1">
    <citation type="journal article" date="2015" name="Genome Biol. Evol.">
        <title>Comparative Genomics of a Bacterivorous Green Alga Reveals Evolutionary Causalities and Consequences of Phago-Mixotrophic Mode of Nutrition.</title>
        <authorList>
            <person name="Burns J.A."/>
            <person name="Paasch A."/>
            <person name="Narechania A."/>
            <person name="Kim E."/>
        </authorList>
    </citation>
    <scope>NUCLEOTIDE SEQUENCE [LARGE SCALE GENOMIC DNA]</scope>
    <source>
        <strain evidence="3 4">PLY_AMNH</strain>
    </source>
</reference>
<dbReference type="InterPro" id="IPR014710">
    <property type="entry name" value="RmlC-like_jellyroll"/>
</dbReference>
<feature type="domain" description="Cyclic nucleotide-binding" evidence="2">
    <location>
        <begin position="674"/>
        <end position="755"/>
    </location>
</feature>
<keyword evidence="4" id="KW-1185">Reference proteome</keyword>
<evidence type="ECO:0000313" key="3">
    <source>
        <dbReference type="EMBL" id="KAK3269161.1"/>
    </source>
</evidence>
<dbReference type="Pfam" id="PF00027">
    <property type="entry name" value="cNMP_binding"/>
    <property type="match status" value="1"/>
</dbReference>
<name>A0AAE0L1Z4_9CHLO</name>
<dbReference type="InterPro" id="IPR050397">
    <property type="entry name" value="Env_Response_Regulators"/>
</dbReference>
<proteinExistence type="predicted"/>
<organism evidence="3 4">
    <name type="scientific">Cymbomonas tetramitiformis</name>
    <dbReference type="NCBI Taxonomy" id="36881"/>
    <lineage>
        <taxon>Eukaryota</taxon>
        <taxon>Viridiplantae</taxon>
        <taxon>Chlorophyta</taxon>
        <taxon>Pyramimonadophyceae</taxon>
        <taxon>Pyramimonadales</taxon>
        <taxon>Pyramimonadaceae</taxon>
        <taxon>Cymbomonas</taxon>
    </lineage>
</organism>
<accession>A0AAE0L1Z4</accession>
<protein>
    <recommendedName>
        <fullName evidence="2">Cyclic nucleotide-binding domain-containing protein</fullName>
    </recommendedName>
</protein>
<dbReference type="PROSITE" id="PS50042">
    <property type="entry name" value="CNMP_BINDING_3"/>
    <property type="match status" value="3"/>
</dbReference>
<feature type="domain" description="Cyclic nucleotide-binding" evidence="2">
    <location>
        <begin position="158"/>
        <end position="274"/>
    </location>
</feature>
<evidence type="ECO:0000313" key="4">
    <source>
        <dbReference type="Proteomes" id="UP001190700"/>
    </source>
</evidence>
<dbReference type="EMBL" id="LGRX02011191">
    <property type="protein sequence ID" value="KAK3269161.1"/>
    <property type="molecule type" value="Genomic_DNA"/>
</dbReference>